<protein>
    <recommendedName>
        <fullName evidence="1">DUF5659 domain-containing protein</fullName>
    </recommendedName>
</protein>
<dbReference type="InterPro" id="IPR043718">
    <property type="entry name" value="DUF5659"/>
</dbReference>
<accession>C1FTJ4</accession>
<sequence length="82" mass="10032">MMEEIKIVNRAKIAYLYMNDIFEDRIEKIERNGQEMWAFVFMNTDRLHELLKEYDGKTDLKKYNSAFKFIAMQIKKKKMEEV</sequence>
<name>C1FTJ4_CLOBJ</name>
<organism evidence="2 3">
    <name type="scientific">Clostridium botulinum (strain Kyoto / Type A2)</name>
    <dbReference type="NCBI Taxonomy" id="536232"/>
    <lineage>
        <taxon>Bacteria</taxon>
        <taxon>Bacillati</taxon>
        <taxon>Bacillota</taxon>
        <taxon>Clostridia</taxon>
        <taxon>Eubacteriales</taxon>
        <taxon>Clostridiaceae</taxon>
        <taxon>Clostridium</taxon>
    </lineage>
</organism>
<evidence type="ECO:0000313" key="2">
    <source>
        <dbReference type="EMBL" id="ACO83432.1"/>
    </source>
</evidence>
<dbReference type="HOGENOM" id="CLU_2583442_0_0_9"/>
<dbReference type="AlphaFoldDB" id="C1FTJ4"/>
<proteinExistence type="predicted"/>
<dbReference type="KEGG" id="cby:CLM_2946"/>
<dbReference type="Proteomes" id="UP000001374">
    <property type="component" value="Chromosome"/>
</dbReference>
<dbReference type="EMBL" id="CP001581">
    <property type="protein sequence ID" value="ACO83432.1"/>
    <property type="molecule type" value="Genomic_DNA"/>
</dbReference>
<dbReference type="Pfam" id="PF18903">
    <property type="entry name" value="DUF5659"/>
    <property type="match status" value="1"/>
</dbReference>
<evidence type="ECO:0000313" key="3">
    <source>
        <dbReference type="Proteomes" id="UP000001374"/>
    </source>
</evidence>
<feature type="domain" description="DUF5659" evidence="1">
    <location>
        <begin position="2"/>
        <end position="71"/>
    </location>
</feature>
<dbReference type="eggNOG" id="ENOG50327PK">
    <property type="taxonomic scope" value="Bacteria"/>
</dbReference>
<evidence type="ECO:0000259" key="1">
    <source>
        <dbReference type="Pfam" id="PF18903"/>
    </source>
</evidence>
<gene>
    <name evidence="2" type="ordered locus">CLM_2946</name>
</gene>
<reference evidence="2 3" key="1">
    <citation type="submission" date="2008-10" db="EMBL/GenBank/DDBJ databases">
        <title>Genome sequence of Clostridium botulinum A2 Kyoto.</title>
        <authorList>
            <person name="Shrivastava S."/>
            <person name="Brinkac L.M."/>
            <person name="Brown J.L."/>
            <person name="Bruce D."/>
            <person name="Detter C.C."/>
            <person name="Johnson E.A."/>
            <person name="Munk C.A."/>
            <person name="Smith L.A."/>
            <person name="Smith T.J."/>
            <person name="Sutton G."/>
            <person name="Brettin T.S."/>
        </authorList>
    </citation>
    <scope>NUCLEOTIDE SEQUENCE [LARGE SCALE GENOMIC DNA]</scope>
    <source>
        <strain evidence="3">Kyoto / Type A2</strain>
    </source>
</reference>
<dbReference type="RefSeq" id="WP_012703684.1">
    <property type="nucleotide sequence ID" value="NC_012563.1"/>
</dbReference>